<evidence type="ECO:0000313" key="2">
    <source>
        <dbReference type="EMBL" id="SFL89464.1"/>
    </source>
</evidence>
<feature type="chain" id="PRO_5011595544" description="Secreted protein" evidence="1">
    <location>
        <begin position="26"/>
        <end position="145"/>
    </location>
</feature>
<evidence type="ECO:0000256" key="1">
    <source>
        <dbReference type="SAM" id="SignalP"/>
    </source>
</evidence>
<dbReference type="EMBL" id="FOSG01000031">
    <property type="protein sequence ID" value="SFL89464.1"/>
    <property type="molecule type" value="Genomic_DNA"/>
</dbReference>
<gene>
    <name evidence="2" type="ORF">SAMN05192584_13120</name>
</gene>
<feature type="signal peptide" evidence="1">
    <location>
        <begin position="1"/>
        <end position="25"/>
    </location>
</feature>
<evidence type="ECO:0008006" key="4">
    <source>
        <dbReference type="Google" id="ProtNLM"/>
    </source>
</evidence>
<proteinExistence type="predicted"/>
<evidence type="ECO:0000313" key="3">
    <source>
        <dbReference type="Proteomes" id="UP000198928"/>
    </source>
</evidence>
<keyword evidence="3" id="KW-1185">Reference proteome</keyword>
<reference evidence="3" key="1">
    <citation type="submission" date="2016-10" db="EMBL/GenBank/DDBJ databases">
        <authorList>
            <person name="Varghese N."/>
            <person name="Submissions S."/>
        </authorList>
    </citation>
    <scope>NUCLEOTIDE SEQUENCE [LARGE SCALE GENOMIC DNA]</scope>
    <source>
        <strain evidence="3">PL19</strain>
    </source>
</reference>
<name>A0A1I4LEL3_9ACTN</name>
<organism evidence="2 3">
    <name type="scientific">Streptomyces pini</name>
    <dbReference type="NCBI Taxonomy" id="1520580"/>
    <lineage>
        <taxon>Bacteria</taxon>
        <taxon>Bacillati</taxon>
        <taxon>Actinomycetota</taxon>
        <taxon>Actinomycetes</taxon>
        <taxon>Kitasatosporales</taxon>
        <taxon>Streptomycetaceae</taxon>
        <taxon>Streptomyces</taxon>
    </lineage>
</organism>
<dbReference type="AlphaFoldDB" id="A0A1I4LEL3"/>
<dbReference type="Proteomes" id="UP000198928">
    <property type="component" value="Unassembled WGS sequence"/>
</dbReference>
<keyword evidence="1" id="KW-0732">Signal</keyword>
<accession>A0A1I4LEL3</accession>
<sequence>MRYRITTAAFACALVTTGAISPAVAQNSRPTLRQTADDMSVANITTTCKNNGRNHIVRTYFRGPARYTLRCGTSTWGWKHIQHRWSNSFDNKISNAIASGQPNGSGYSTWTLPPCSRETFRTILGTPAAVNDLRTAYKVTATAAC</sequence>
<protein>
    <recommendedName>
        <fullName evidence="4">Secreted protein</fullName>
    </recommendedName>
</protein>